<organism evidence="2 3">
    <name type="scientific">Sinanodonta woodiana</name>
    <name type="common">Chinese pond mussel</name>
    <name type="synonym">Anodonta woodiana</name>
    <dbReference type="NCBI Taxonomy" id="1069815"/>
    <lineage>
        <taxon>Eukaryota</taxon>
        <taxon>Metazoa</taxon>
        <taxon>Spiralia</taxon>
        <taxon>Lophotrochozoa</taxon>
        <taxon>Mollusca</taxon>
        <taxon>Bivalvia</taxon>
        <taxon>Autobranchia</taxon>
        <taxon>Heteroconchia</taxon>
        <taxon>Palaeoheterodonta</taxon>
        <taxon>Unionida</taxon>
        <taxon>Unionoidea</taxon>
        <taxon>Unionidae</taxon>
        <taxon>Unioninae</taxon>
        <taxon>Sinanodonta</taxon>
    </lineage>
</organism>
<protein>
    <submittedName>
        <fullName evidence="2">Uncharacterized protein</fullName>
    </submittedName>
</protein>
<evidence type="ECO:0000313" key="2">
    <source>
        <dbReference type="EMBL" id="KAL3884109.1"/>
    </source>
</evidence>
<comment type="caution">
    <text evidence="2">The sequence shown here is derived from an EMBL/GenBank/DDBJ whole genome shotgun (WGS) entry which is preliminary data.</text>
</comment>
<gene>
    <name evidence="2" type="ORF">ACJMK2_030331</name>
</gene>
<keyword evidence="3" id="KW-1185">Reference proteome</keyword>
<feature type="compositionally biased region" description="Basic and acidic residues" evidence="1">
    <location>
        <begin position="101"/>
        <end position="125"/>
    </location>
</feature>
<evidence type="ECO:0000256" key="1">
    <source>
        <dbReference type="SAM" id="MobiDB-lite"/>
    </source>
</evidence>
<dbReference type="AlphaFoldDB" id="A0ABD3XCV7"/>
<reference evidence="2 3" key="1">
    <citation type="submission" date="2024-11" db="EMBL/GenBank/DDBJ databases">
        <title>Chromosome-level genome assembly of the freshwater bivalve Anodonta woodiana.</title>
        <authorList>
            <person name="Chen X."/>
        </authorList>
    </citation>
    <scope>NUCLEOTIDE SEQUENCE [LARGE SCALE GENOMIC DNA]</scope>
    <source>
        <strain evidence="2">MN2024</strain>
        <tissue evidence="2">Gills</tissue>
    </source>
</reference>
<evidence type="ECO:0000313" key="3">
    <source>
        <dbReference type="Proteomes" id="UP001634394"/>
    </source>
</evidence>
<proteinExistence type="predicted"/>
<name>A0ABD3XCV7_SINWO</name>
<accession>A0ABD3XCV7</accession>
<sequence length="294" mass="33461">MEIPTAELTLEKVIQICRQVELTAVHLKSLQETTTVNRVNVQKHGKSSNRTINCDYCCKKHDKGRCPAYHRSCNVCHKKGHYAASKLCRGAPQHQQRKHRNQNEHSQRRAQPEKSSGHLNRNEKRNSRHVHYVEDENEMCELFEQCSTKNVFKTTIDGEDHEEWTAGLNIGGEILTVEIYSGARCNILGMQAASTLKKKYEMKESKTVIKGMSGEPLKAVGRIVLPCSYNGFTTQIEFKILDMEQNVNLLGRDDSIRLGLIARVYMVQVNKLIDEFKDVVGDEIGCLPEESVYV</sequence>
<dbReference type="Proteomes" id="UP001634394">
    <property type="component" value="Unassembled WGS sequence"/>
</dbReference>
<dbReference type="EMBL" id="JBJQND010000003">
    <property type="protein sequence ID" value="KAL3884109.1"/>
    <property type="molecule type" value="Genomic_DNA"/>
</dbReference>
<feature type="region of interest" description="Disordered" evidence="1">
    <location>
        <begin position="89"/>
        <end position="126"/>
    </location>
</feature>